<gene>
    <name evidence="1" type="ORF">CHYS00102_LOCUS10853</name>
</gene>
<protein>
    <submittedName>
        <fullName evidence="1">Uncharacterized protein</fullName>
    </submittedName>
</protein>
<sequence>MTSQSEIPVAYAFPVKTSDPDIPVTQVTAVTDVTNDRFPGKNSHNASIVGAPLLIYGTDGKIKSETSFCSKCRDVSHEFFRMILIWNTSTVFKNCICMFNKHSLYYYLLRLPSVYYFLISWKKLLEYRPFLIFNVFINSSFV</sequence>
<dbReference type="AlphaFoldDB" id="A0A7S1BFQ0"/>
<proteinExistence type="predicted"/>
<accession>A0A7S1BFQ0</accession>
<dbReference type="EMBL" id="HBFR01014889">
    <property type="protein sequence ID" value="CAD8883657.1"/>
    <property type="molecule type" value="Transcribed_RNA"/>
</dbReference>
<evidence type="ECO:0000313" key="1">
    <source>
        <dbReference type="EMBL" id="CAD8883657.1"/>
    </source>
</evidence>
<name>A0A7S1BFQ0_9STRA</name>
<reference evidence="1" key="1">
    <citation type="submission" date="2021-01" db="EMBL/GenBank/DDBJ databases">
        <authorList>
            <person name="Corre E."/>
            <person name="Pelletier E."/>
            <person name="Niang G."/>
            <person name="Scheremetjew M."/>
            <person name="Finn R."/>
            <person name="Kale V."/>
            <person name="Holt S."/>
            <person name="Cochrane G."/>
            <person name="Meng A."/>
            <person name="Brown T."/>
            <person name="Cohen L."/>
        </authorList>
    </citation>
    <scope>NUCLEOTIDE SEQUENCE</scope>
    <source>
        <strain evidence="1">308</strain>
    </source>
</reference>
<organism evidence="1">
    <name type="scientific">Corethron hystrix</name>
    <dbReference type="NCBI Taxonomy" id="216773"/>
    <lineage>
        <taxon>Eukaryota</taxon>
        <taxon>Sar</taxon>
        <taxon>Stramenopiles</taxon>
        <taxon>Ochrophyta</taxon>
        <taxon>Bacillariophyta</taxon>
        <taxon>Coscinodiscophyceae</taxon>
        <taxon>Corethrophycidae</taxon>
        <taxon>Corethrales</taxon>
        <taxon>Corethraceae</taxon>
        <taxon>Corethron</taxon>
    </lineage>
</organism>